<dbReference type="Pfam" id="PF12804">
    <property type="entry name" value="NTP_transf_3"/>
    <property type="match status" value="1"/>
</dbReference>
<evidence type="ECO:0000259" key="1">
    <source>
        <dbReference type="Pfam" id="PF12804"/>
    </source>
</evidence>
<accession>A0A1I6Q6N2</accession>
<feature type="domain" description="MobA-like NTP transferase" evidence="1">
    <location>
        <begin position="2"/>
        <end position="129"/>
    </location>
</feature>
<organism evidence="2 3">
    <name type="scientific">Halostagnicola kamekurae</name>
    <dbReference type="NCBI Taxonomy" id="619731"/>
    <lineage>
        <taxon>Archaea</taxon>
        <taxon>Methanobacteriati</taxon>
        <taxon>Methanobacteriota</taxon>
        <taxon>Stenosarchaea group</taxon>
        <taxon>Halobacteria</taxon>
        <taxon>Halobacteriales</taxon>
        <taxon>Natrialbaceae</taxon>
        <taxon>Halostagnicola</taxon>
    </lineage>
</organism>
<dbReference type="Gene3D" id="3.90.550.10">
    <property type="entry name" value="Spore Coat Polysaccharide Biosynthesis Protein SpsA, Chain A"/>
    <property type="match status" value="1"/>
</dbReference>
<dbReference type="Proteomes" id="UP000199199">
    <property type="component" value="Unassembled WGS sequence"/>
</dbReference>
<keyword evidence="3" id="KW-1185">Reference proteome</keyword>
<dbReference type="SUPFAM" id="SSF53448">
    <property type="entry name" value="Nucleotide-diphospho-sugar transferases"/>
    <property type="match status" value="1"/>
</dbReference>
<dbReference type="OrthoDB" id="9782at2157"/>
<keyword evidence="2" id="KW-0808">Transferase</keyword>
<dbReference type="RefSeq" id="WP_092902317.1">
    <property type="nucleotide sequence ID" value="NZ_FOZS01000001.1"/>
</dbReference>
<reference evidence="3" key="1">
    <citation type="submission" date="2016-10" db="EMBL/GenBank/DDBJ databases">
        <authorList>
            <person name="Varghese N."/>
            <person name="Submissions S."/>
        </authorList>
    </citation>
    <scope>NUCLEOTIDE SEQUENCE [LARGE SCALE GENOMIC DNA]</scope>
    <source>
        <strain evidence="3">DSM 22427</strain>
    </source>
</reference>
<protein>
    <submittedName>
        <fullName evidence="2">GTP:adenosylcobinamide-phosphate guanylyltransferase</fullName>
    </submittedName>
</protein>
<dbReference type="EMBL" id="FOZS01000001">
    <property type="protein sequence ID" value="SFS48119.1"/>
    <property type="molecule type" value="Genomic_DNA"/>
</dbReference>
<proteinExistence type="predicted"/>
<gene>
    <name evidence="2" type="ORF">SAMN04488556_1021</name>
</gene>
<keyword evidence="2" id="KW-0548">Nucleotidyltransferase</keyword>
<dbReference type="AlphaFoldDB" id="A0A1I6Q6N2"/>
<sequence>MCGGRGTRFEGSTEKPLHPIDGVAMIDRVRHALEASRVESIYAAVSPNATETATHLETTDGVEPIETAGDGYVADLVAALERPELEPPLVTVGADLPALCAPVLDRIIRRHGDADASRTICVPAALKRRLGVRIESRLESEPHLVPTGVNVVGTNDQDMTHVSYDPRLAVNVNRLEDAPIASDIASGVRSDPDDPGGRSCA</sequence>
<dbReference type="InterPro" id="IPR025877">
    <property type="entry name" value="MobA-like_NTP_Trfase"/>
</dbReference>
<evidence type="ECO:0000313" key="3">
    <source>
        <dbReference type="Proteomes" id="UP000199199"/>
    </source>
</evidence>
<dbReference type="InterPro" id="IPR029044">
    <property type="entry name" value="Nucleotide-diphossugar_trans"/>
</dbReference>
<name>A0A1I6Q6N2_9EURY</name>
<dbReference type="GO" id="GO:0016779">
    <property type="term" value="F:nucleotidyltransferase activity"/>
    <property type="evidence" value="ECO:0007669"/>
    <property type="project" value="UniProtKB-KW"/>
</dbReference>
<evidence type="ECO:0000313" key="2">
    <source>
        <dbReference type="EMBL" id="SFS48119.1"/>
    </source>
</evidence>